<dbReference type="Proteomes" id="UP001314169">
    <property type="component" value="Chromosome 2"/>
</dbReference>
<proteinExistence type="predicted"/>
<keyword evidence="3" id="KW-1185">Reference proteome</keyword>
<reference evidence="2" key="1">
    <citation type="submission" date="2023-12" db="EMBL/GenBank/DDBJ databases">
        <authorList>
            <person name="Brown T."/>
        </authorList>
    </citation>
    <scope>NUCLEOTIDE SEQUENCE</scope>
</reference>
<feature type="region of interest" description="Disordered" evidence="1">
    <location>
        <begin position="85"/>
        <end position="115"/>
    </location>
</feature>
<organism evidence="2 3">
    <name type="scientific">Pipistrellus nathusii</name>
    <name type="common">Nathusius' pipistrelle</name>
    <dbReference type="NCBI Taxonomy" id="59473"/>
    <lineage>
        <taxon>Eukaryota</taxon>
        <taxon>Metazoa</taxon>
        <taxon>Chordata</taxon>
        <taxon>Craniata</taxon>
        <taxon>Vertebrata</taxon>
        <taxon>Euteleostomi</taxon>
        <taxon>Mammalia</taxon>
        <taxon>Eutheria</taxon>
        <taxon>Laurasiatheria</taxon>
        <taxon>Chiroptera</taxon>
        <taxon>Yangochiroptera</taxon>
        <taxon>Vespertilionidae</taxon>
        <taxon>Pipistrellus</taxon>
    </lineage>
</organism>
<feature type="region of interest" description="Disordered" evidence="1">
    <location>
        <begin position="39"/>
        <end position="70"/>
    </location>
</feature>
<evidence type="ECO:0000313" key="3">
    <source>
        <dbReference type="Proteomes" id="UP001314169"/>
    </source>
</evidence>
<sequence length="115" mass="11968">MRPWSSASRLTVPSCKPLPDPLFNSSLFGLTGRHISPKFTRAPRVSQEQAGLRQKARSIGPTGPHFPAPIPVLGQKRVAALLEEEGRKPSRVLQPRAGGSGAEAGAGLGPAGLGA</sequence>
<evidence type="ECO:0000256" key="1">
    <source>
        <dbReference type="SAM" id="MobiDB-lite"/>
    </source>
</evidence>
<accession>A0ABN9ZSK7</accession>
<dbReference type="EMBL" id="OY882859">
    <property type="protein sequence ID" value="CAK6440923.1"/>
    <property type="molecule type" value="Genomic_DNA"/>
</dbReference>
<name>A0ABN9ZSK7_PIPNA</name>
<evidence type="ECO:0000313" key="2">
    <source>
        <dbReference type="EMBL" id="CAK6440923.1"/>
    </source>
</evidence>
<gene>
    <name evidence="2" type="ORF">MPIPNATIZW_LOCUS9229</name>
</gene>
<feature type="compositionally biased region" description="Gly residues" evidence="1">
    <location>
        <begin position="98"/>
        <end position="115"/>
    </location>
</feature>
<protein>
    <submittedName>
        <fullName evidence="2">Uncharacterized protein</fullName>
    </submittedName>
</protein>